<evidence type="ECO:0000256" key="3">
    <source>
        <dbReference type="ARBA" id="ARBA00023163"/>
    </source>
</evidence>
<evidence type="ECO:0000313" key="6">
    <source>
        <dbReference type="EMBL" id="MDQ0363761.1"/>
    </source>
</evidence>
<keyword evidence="1" id="KW-0805">Transcription regulation</keyword>
<dbReference type="PROSITE" id="PS01081">
    <property type="entry name" value="HTH_TETR_1"/>
    <property type="match status" value="1"/>
</dbReference>
<evidence type="ECO:0000256" key="2">
    <source>
        <dbReference type="ARBA" id="ARBA00023125"/>
    </source>
</evidence>
<dbReference type="PROSITE" id="PS50977">
    <property type="entry name" value="HTH_TETR_2"/>
    <property type="match status" value="1"/>
</dbReference>
<dbReference type="Proteomes" id="UP001240236">
    <property type="component" value="Unassembled WGS sequence"/>
</dbReference>
<dbReference type="InterPro" id="IPR023772">
    <property type="entry name" value="DNA-bd_HTH_TetR-type_CS"/>
</dbReference>
<keyword evidence="3" id="KW-0804">Transcription</keyword>
<evidence type="ECO:0000256" key="4">
    <source>
        <dbReference type="PROSITE-ProRule" id="PRU00335"/>
    </source>
</evidence>
<evidence type="ECO:0000259" key="5">
    <source>
        <dbReference type="PROSITE" id="PS50977"/>
    </source>
</evidence>
<dbReference type="InterPro" id="IPR001647">
    <property type="entry name" value="HTH_TetR"/>
</dbReference>
<dbReference type="PANTHER" id="PTHR30055:SF238">
    <property type="entry name" value="MYCOFACTOCIN BIOSYNTHESIS TRANSCRIPTIONAL REGULATOR MFTR-RELATED"/>
    <property type="match status" value="1"/>
</dbReference>
<accession>A0AAE3VU54</accession>
<reference evidence="6 7" key="1">
    <citation type="submission" date="2023-07" db="EMBL/GenBank/DDBJ databases">
        <title>Sequencing the genomes of 1000 actinobacteria strains.</title>
        <authorList>
            <person name="Klenk H.-P."/>
        </authorList>
    </citation>
    <scope>NUCLEOTIDE SEQUENCE [LARGE SCALE GENOMIC DNA]</scope>
    <source>
        <strain evidence="6 7">DSM 44709</strain>
    </source>
</reference>
<proteinExistence type="predicted"/>
<protein>
    <submittedName>
        <fullName evidence="6">AcrR family transcriptional regulator</fullName>
    </submittedName>
</protein>
<dbReference type="RefSeq" id="WP_307234639.1">
    <property type="nucleotide sequence ID" value="NZ_JAUSUZ010000001.1"/>
</dbReference>
<gene>
    <name evidence="6" type="ORF">J2S42_000430</name>
</gene>
<dbReference type="PRINTS" id="PR00455">
    <property type="entry name" value="HTHTETR"/>
</dbReference>
<dbReference type="AlphaFoldDB" id="A0AAE3VU54"/>
<dbReference type="GO" id="GO:0000976">
    <property type="term" value="F:transcription cis-regulatory region binding"/>
    <property type="evidence" value="ECO:0007669"/>
    <property type="project" value="TreeGrafter"/>
</dbReference>
<dbReference type="InterPro" id="IPR050109">
    <property type="entry name" value="HTH-type_TetR-like_transc_reg"/>
</dbReference>
<name>A0AAE3VU54_9ACTN</name>
<evidence type="ECO:0000256" key="1">
    <source>
        <dbReference type="ARBA" id="ARBA00023015"/>
    </source>
</evidence>
<dbReference type="Pfam" id="PF00440">
    <property type="entry name" value="TetR_N"/>
    <property type="match status" value="1"/>
</dbReference>
<dbReference type="PANTHER" id="PTHR30055">
    <property type="entry name" value="HTH-TYPE TRANSCRIPTIONAL REGULATOR RUTR"/>
    <property type="match status" value="1"/>
</dbReference>
<feature type="domain" description="HTH tetR-type" evidence="5">
    <location>
        <begin position="6"/>
        <end position="66"/>
    </location>
</feature>
<dbReference type="EMBL" id="JAUSUZ010000001">
    <property type="protein sequence ID" value="MDQ0363761.1"/>
    <property type="molecule type" value="Genomic_DNA"/>
</dbReference>
<dbReference type="Gene3D" id="1.10.357.10">
    <property type="entry name" value="Tetracycline Repressor, domain 2"/>
    <property type="match status" value="1"/>
</dbReference>
<dbReference type="InterPro" id="IPR009057">
    <property type="entry name" value="Homeodomain-like_sf"/>
</dbReference>
<sequence>MGRWEPDARQRLEQAALELFAEQGFAATTVPQITARAGLTTRTFFRHFADKREVLFAEDQAAEAAEQLLITAPPGTDPLTLILDGLRAVATARFEPKRAHLRALREIIRTDDGLRERELRKRGILREVVRTGFLARGLPATTAALLAETGTTLLFVSVDEWLDRDDSRPLADIIDDTLTTLRAVLKT</sequence>
<keyword evidence="2 4" id="KW-0238">DNA-binding</keyword>
<evidence type="ECO:0000313" key="7">
    <source>
        <dbReference type="Proteomes" id="UP001240236"/>
    </source>
</evidence>
<keyword evidence="7" id="KW-1185">Reference proteome</keyword>
<dbReference type="SUPFAM" id="SSF46689">
    <property type="entry name" value="Homeodomain-like"/>
    <property type="match status" value="1"/>
</dbReference>
<organism evidence="6 7">
    <name type="scientific">Catenuloplanes indicus</name>
    <dbReference type="NCBI Taxonomy" id="137267"/>
    <lineage>
        <taxon>Bacteria</taxon>
        <taxon>Bacillati</taxon>
        <taxon>Actinomycetota</taxon>
        <taxon>Actinomycetes</taxon>
        <taxon>Micromonosporales</taxon>
        <taxon>Micromonosporaceae</taxon>
        <taxon>Catenuloplanes</taxon>
    </lineage>
</organism>
<dbReference type="GO" id="GO:0003700">
    <property type="term" value="F:DNA-binding transcription factor activity"/>
    <property type="evidence" value="ECO:0007669"/>
    <property type="project" value="TreeGrafter"/>
</dbReference>
<feature type="DNA-binding region" description="H-T-H motif" evidence="4">
    <location>
        <begin position="29"/>
        <end position="48"/>
    </location>
</feature>
<comment type="caution">
    <text evidence="6">The sequence shown here is derived from an EMBL/GenBank/DDBJ whole genome shotgun (WGS) entry which is preliminary data.</text>
</comment>